<comment type="caution">
    <text evidence="1">The sequence shown here is derived from an EMBL/GenBank/DDBJ whole genome shotgun (WGS) entry which is preliminary data.</text>
</comment>
<keyword evidence="2" id="KW-1185">Reference proteome</keyword>
<name>A0ACB6ZJR0_THEGA</name>
<dbReference type="EMBL" id="MU117995">
    <property type="protein sequence ID" value="KAF9649661.1"/>
    <property type="molecule type" value="Genomic_DNA"/>
</dbReference>
<protein>
    <submittedName>
        <fullName evidence="1">Alpha/beta-hydrolase</fullName>
    </submittedName>
</protein>
<evidence type="ECO:0000313" key="1">
    <source>
        <dbReference type="EMBL" id="KAF9649661.1"/>
    </source>
</evidence>
<evidence type="ECO:0000313" key="2">
    <source>
        <dbReference type="Proteomes" id="UP000886501"/>
    </source>
</evidence>
<sequence>MDPRKNYQRQRPQPLSVGDVIETPEANPPLSPINTAGLTSRSWHIGGRGNGPSVSSERLPLVLGENSPSEETVSWAHLPPYITPPTSLPTPHFRVTDRYLKAQEWRVAIKRALIYVLCLLIVFGGYGYLFWFSRKIHDPLNDGRLPPVARLDRATVIGKNQGQVETFQGIPYARPPIGKLRFHKPEPLPPYTGKILATQSGRSCPQVPPKLVPPEGLSEGALGYTKVIRAAYPDSEDCLNLDIVRPAGATPDSKFPVVVWFFGGGLQFGGISRNNGIPVVARSIEMETPIIFVAMNYRLNAFGFLAGKEVKAAGVSNLGLRDQREALRWVQKHIAAFGGDPTKVTLWGQSAGGISIGSQIVTNQGDNEGLFRGVIMQSGSPQTTTDISSGQRHYDRLVSDMGCAGAGDTLDCLRDVPYEKLKQGVEDMSPGMFSYKGLSLTWPISVDDDFLSDTPILLVQAGSVAQVPVLIGNVDDEGTLFALAVANITTDAQVREYVREKYMKGAPDAEVARVMRFYPDDPTQGSPFNTGARNQLSPQFKRMAALIGDMAFIAPRRYFAQSRSDKQPVYVFESEKFKGLEHLGAAHSSDLVDPFSGGVTADYFIQFITHLDPNGQSASHRSILPWPMYSNELPYMMRFFHDDIPVSIGQDDYRKEALNNWNRLTLGRRFVPPP</sequence>
<accession>A0ACB6ZJR0</accession>
<gene>
    <name evidence="1" type="ORF">BDM02DRAFT_3186146</name>
</gene>
<reference evidence="1" key="1">
    <citation type="submission" date="2019-10" db="EMBL/GenBank/DDBJ databases">
        <authorList>
            <consortium name="DOE Joint Genome Institute"/>
            <person name="Kuo A."/>
            <person name="Miyauchi S."/>
            <person name="Kiss E."/>
            <person name="Drula E."/>
            <person name="Kohler A."/>
            <person name="Sanchez-Garcia M."/>
            <person name="Andreopoulos B."/>
            <person name="Barry K.W."/>
            <person name="Bonito G."/>
            <person name="Buee M."/>
            <person name="Carver A."/>
            <person name="Chen C."/>
            <person name="Cichocki N."/>
            <person name="Clum A."/>
            <person name="Culley D."/>
            <person name="Crous P.W."/>
            <person name="Fauchery L."/>
            <person name="Girlanda M."/>
            <person name="Hayes R."/>
            <person name="Keri Z."/>
            <person name="Labutti K."/>
            <person name="Lipzen A."/>
            <person name="Lombard V."/>
            <person name="Magnuson J."/>
            <person name="Maillard F."/>
            <person name="Morin E."/>
            <person name="Murat C."/>
            <person name="Nolan M."/>
            <person name="Ohm R."/>
            <person name="Pangilinan J."/>
            <person name="Pereira M."/>
            <person name="Perotto S."/>
            <person name="Peter M."/>
            <person name="Riley R."/>
            <person name="Sitrit Y."/>
            <person name="Stielow B."/>
            <person name="Szollosi G."/>
            <person name="Zifcakova L."/>
            <person name="Stursova M."/>
            <person name="Spatafora J.W."/>
            <person name="Tedersoo L."/>
            <person name="Vaario L.-M."/>
            <person name="Yamada A."/>
            <person name="Yan M."/>
            <person name="Wang P."/>
            <person name="Xu J."/>
            <person name="Bruns T."/>
            <person name="Baldrian P."/>
            <person name="Vilgalys R."/>
            <person name="Henrissat B."/>
            <person name="Grigoriev I.V."/>
            <person name="Hibbett D."/>
            <person name="Nagy L.G."/>
            <person name="Martin F.M."/>
        </authorList>
    </citation>
    <scope>NUCLEOTIDE SEQUENCE</scope>
    <source>
        <strain evidence="1">P2</strain>
    </source>
</reference>
<reference evidence="1" key="2">
    <citation type="journal article" date="2020" name="Nat. Commun.">
        <title>Large-scale genome sequencing of mycorrhizal fungi provides insights into the early evolution of symbiotic traits.</title>
        <authorList>
            <person name="Miyauchi S."/>
            <person name="Kiss E."/>
            <person name="Kuo A."/>
            <person name="Drula E."/>
            <person name="Kohler A."/>
            <person name="Sanchez-Garcia M."/>
            <person name="Morin E."/>
            <person name="Andreopoulos B."/>
            <person name="Barry K.W."/>
            <person name="Bonito G."/>
            <person name="Buee M."/>
            <person name="Carver A."/>
            <person name="Chen C."/>
            <person name="Cichocki N."/>
            <person name="Clum A."/>
            <person name="Culley D."/>
            <person name="Crous P.W."/>
            <person name="Fauchery L."/>
            <person name="Girlanda M."/>
            <person name="Hayes R.D."/>
            <person name="Keri Z."/>
            <person name="LaButti K."/>
            <person name="Lipzen A."/>
            <person name="Lombard V."/>
            <person name="Magnuson J."/>
            <person name="Maillard F."/>
            <person name="Murat C."/>
            <person name="Nolan M."/>
            <person name="Ohm R.A."/>
            <person name="Pangilinan J."/>
            <person name="Pereira M.F."/>
            <person name="Perotto S."/>
            <person name="Peter M."/>
            <person name="Pfister S."/>
            <person name="Riley R."/>
            <person name="Sitrit Y."/>
            <person name="Stielow J.B."/>
            <person name="Szollosi G."/>
            <person name="Zifcakova L."/>
            <person name="Stursova M."/>
            <person name="Spatafora J.W."/>
            <person name="Tedersoo L."/>
            <person name="Vaario L.M."/>
            <person name="Yamada A."/>
            <person name="Yan M."/>
            <person name="Wang P."/>
            <person name="Xu J."/>
            <person name="Bruns T."/>
            <person name="Baldrian P."/>
            <person name="Vilgalys R."/>
            <person name="Dunand C."/>
            <person name="Henrissat B."/>
            <person name="Grigoriev I.V."/>
            <person name="Hibbett D."/>
            <person name="Nagy L.G."/>
            <person name="Martin F.M."/>
        </authorList>
    </citation>
    <scope>NUCLEOTIDE SEQUENCE</scope>
    <source>
        <strain evidence="1">P2</strain>
    </source>
</reference>
<organism evidence="1 2">
    <name type="scientific">Thelephora ganbajun</name>
    <name type="common">Ganba fungus</name>
    <dbReference type="NCBI Taxonomy" id="370292"/>
    <lineage>
        <taxon>Eukaryota</taxon>
        <taxon>Fungi</taxon>
        <taxon>Dikarya</taxon>
        <taxon>Basidiomycota</taxon>
        <taxon>Agaricomycotina</taxon>
        <taxon>Agaricomycetes</taxon>
        <taxon>Thelephorales</taxon>
        <taxon>Thelephoraceae</taxon>
        <taxon>Thelephora</taxon>
    </lineage>
</organism>
<proteinExistence type="predicted"/>
<dbReference type="Proteomes" id="UP000886501">
    <property type="component" value="Unassembled WGS sequence"/>
</dbReference>